<gene>
    <name evidence="3" type="ORF">I6E12_04655</name>
</gene>
<dbReference type="Proteomes" id="UP001200470">
    <property type="component" value="Unassembled WGS sequence"/>
</dbReference>
<sequence>MKEYKARIADKILAEKLEAMGAVLIEGPKYCGKTTLASQQANSILSMSDPDTLQQNMAMAETNIKLLLRGDTPRLIDEWQIAPRFWDAVRNEVDQRDEDGQFILTGSAVPPNFDEIFHTGTGRFAWLKLRTMSLWESGDSTGEVSLARLFANDAEDYFVEGINQIDLERLAYLTCRGGWPKALNKKTEKAALQQAIEYFEAVTSFDISRVDDVNRDSELARRIMRSYARNQGSQATAGTILADIISNESSEISENTIYSYLKALKKIFVIEDSVAWNPNLRSKAAIRTSDTKYFTDPSIATAALGLGPNDLVNDLNTFGLIFETLCVRDLRVYADAIGGTVFHYRDKNGLECDAVIHLRNGKYGLVEIKLGGDKLIEEGAKTLTALADKIDTTKMKIPSFKMVLTGVGQYAFQRPQDGVYVVPIGCLKD</sequence>
<name>A0ABS9CEH2_9BACT</name>
<evidence type="ECO:0000259" key="1">
    <source>
        <dbReference type="Pfam" id="PF13173"/>
    </source>
</evidence>
<organism evidence="3 4">
    <name type="scientific">Xylanibacter brevis</name>
    <dbReference type="NCBI Taxonomy" id="83231"/>
    <lineage>
        <taxon>Bacteria</taxon>
        <taxon>Pseudomonadati</taxon>
        <taxon>Bacteroidota</taxon>
        <taxon>Bacteroidia</taxon>
        <taxon>Bacteroidales</taxon>
        <taxon>Prevotellaceae</taxon>
        <taxon>Xylanibacter</taxon>
    </lineage>
</organism>
<protein>
    <submittedName>
        <fullName evidence="3">ATP-binding protein</fullName>
    </submittedName>
</protein>
<accession>A0ABS9CEH2</accession>
<dbReference type="SUPFAM" id="SSF52540">
    <property type="entry name" value="P-loop containing nucleoside triphosphate hydrolases"/>
    <property type="match status" value="1"/>
</dbReference>
<reference evidence="3 4" key="1">
    <citation type="submission" date="2020-12" db="EMBL/GenBank/DDBJ databases">
        <title>Whole genome sequences of gut porcine anaerobes.</title>
        <authorList>
            <person name="Kubasova T."/>
            <person name="Jahodarova E."/>
            <person name="Rychlik I."/>
        </authorList>
    </citation>
    <scope>NUCLEOTIDE SEQUENCE [LARGE SCALE GENOMIC DNA]</scope>
    <source>
        <strain evidence="3 4">An925</strain>
    </source>
</reference>
<dbReference type="Pfam" id="PF13635">
    <property type="entry name" value="DUF4143"/>
    <property type="match status" value="1"/>
</dbReference>
<dbReference type="PANTHER" id="PTHR43566:SF2">
    <property type="entry name" value="DUF4143 DOMAIN-CONTAINING PROTEIN"/>
    <property type="match status" value="1"/>
</dbReference>
<evidence type="ECO:0000259" key="2">
    <source>
        <dbReference type="Pfam" id="PF13635"/>
    </source>
</evidence>
<keyword evidence="4" id="KW-1185">Reference proteome</keyword>
<feature type="domain" description="AAA" evidence="1">
    <location>
        <begin position="22"/>
        <end position="136"/>
    </location>
</feature>
<keyword evidence="3" id="KW-0547">Nucleotide-binding</keyword>
<dbReference type="PANTHER" id="PTHR43566">
    <property type="entry name" value="CONSERVED PROTEIN"/>
    <property type="match status" value="1"/>
</dbReference>
<dbReference type="InterPro" id="IPR025420">
    <property type="entry name" value="DUF4143"/>
</dbReference>
<dbReference type="EMBL" id="JADYTN010000007">
    <property type="protein sequence ID" value="MCF2563401.1"/>
    <property type="molecule type" value="Genomic_DNA"/>
</dbReference>
<dbReference type="GO" id="GO:0005524">
    <property type="term" value="F:ATP binding"/>
    <property type="evidence" value="ECO:0007669"/>
    <property type="project" value="UniProtKB-KW"/>
</dbReference>
<feature type="domain" description="DUF4143" evidence="2">
    <location>
        <begin position="206"/>
        <end position="370"/>
    </location>
</feature>
<comment type="caution">
    <text evidence="3">The sequence shown here is derived from an EMBL/GenBank/DDBJ whole genome shotgun (WGS) entry which is preliminary data.</text>
</comment>
<dbReference type="RefSeq" id="WP_094447139.1">
    <property type="nucleotide sequence ID" value="NZ_JADYTN010000007.1"/>
</dbReference>
<proteinExistence type="predicted"/>
<keyword evidence="3" id="KW-0067">ATP-binding</keyword>
<evidence type="ECO:0000313" key="3">
    <source>
        <dbReference type="EMBL" id="MCF2563401.1"/>
    </source>
</evidence>
<dbReference type="InterPro" id="IPR041682">
    <property type="entry name" value="AAA_14"/>
</dbReference>
<evidence type="ECO:0000313" key="4">
    <source>
        <dbReference type="Proteomes" id="UP001200470"/>
    </source>
</evidence>
<dbReference type="Pfam" id="PF13173">
    <property type="entry name" value="AAA_14"/>
    <property type="match status" value="1"/>
</dbReference>
<dbReference type="InterPro" id="IPR027417">
    <property type="entry name" value="P-loop_NTPase"/>
</dbReference>